<dbReference type="RefSeq" id="WP_023939305.1">
    <property type="nucleotide sequence ID" value="NZ_JQJB01000006.1"/>
</dbReference>
<protein>
    <submittedName>
        <fullName evidence="1">Major fimbrial subunit protein (FimA)</fullName>
    </submittedName>
</protein>
<gene>
    <name evidence="1" type="ORF">NCTC12858_00638</name>
</gene>
<organism evidence="1 2">
    <name type="scientific">Porphyromonas crevioricanis</name>
    <dbReference type="NCBI Taxonomy" id="393921"/>
    <lineage>
        <taxon>Bacteria</taxon>
        <taxon>Pseudomonadati</taxon>
        <taxon>Bacteroidota</taxon>
        <taxon>Bacteroidia</taxon>
        <taxon>Bacteroidales</taxon>
        <taxon>Porphyromonadaceae</taxon>
        <taxon>Porphyromonas</taxon>
    </lineage>
</organism>
<proteinExistence type="predicted"/>
<dbReference type="PROSITE" id="PS51257">
    <property type="entry name" value="PROKAR_LIPOPROTEIN"/>
    <property type="match status" value="1"/>
</dbReference>
<dbReference type="OrthoDB" id="1086396at2"/>
<accession>A0A0A2FH46</accession>
<keyword evidence="2" id="KW-1185">Reference proteome</keyword>
<dbReference type="AlphaFoldDB" id="A0A0A2FH46"/>
<evidence type="ECO:0000313" key="1">
    <source>
        <dbReference type="EMBL" id="SQH72808.1"/>
    </source>
</evidence>
<sequence>MRKIYQLLAFVFFATFLFLGVTACSSEERKDLRRNGEDFFVSMDVTSLRAHGEDMEDPGTTDPNTDTELDEDKVQSLRWILFPAGSDENTPAKFNHLFTAADLQAKRFVLKFKSEDLGIYDMIFIANEPSGKGVDSPAVTRKQLREIKMDMENISASEVGSGKSALFLMTANYENVSLNTSLPGSGTQTNPHRVDFTLQNKAQRPNIKGADRSAVELMRALAKMEITLKDIVTIEEDDTRAKTYSWSLPYGFEPNSSLEIRFKNMPNAYYLLPQKKMTDIPAQNYLYQFKFTGTNPDPKYVIAPPALEEPSIGGVVVGDYKIYVYLPEYLLGKNVEEEKQPGLEFIYKAEGEADMRSEFRPIDNSGGTHYDKVLEGLDLGAYCIYRNRLYKVNVKIKGKIDIWPPYV</sequence>
<evidence type="ECO:0000313" key="2">
    <source>
        <dbReference type="Proteomes" id="UP000249300"/>
    </source>
</evidence>
<dbReference type="EMBL" id="LS483447">
    <property type="protein sequence ID" value="SQH72808.1"/>
    <property type="molecule type" value="Genomic_DNA"/>
</dbReference>
<name>A0A0A2FH46_9PORP</name>
<dbReference type="Proteomes" id="UP000249300">
    <property type="component" value="Chromosome 1"/>
</dbReference>
<reference evidence="1 2" key="1">
    <citation type="submission" date="2018-06" db="EMBL/GenBank/DDBJ databases">
        <authorList>
            <consortium name="Pathogen Informatics"/>
            <person name="Doyle S."/>
        </authorList>
    </citation>
    <scope>NUCLEOTIDE SEQUENCE [LARGE SCALE GENOMIC DNA]</scope>
    <source>
        <strain evidence="1 2">NCTC12858</strain>
    </source>
</reference>
<dbReference type="STRING" id="393921.HQ45_06275"/>
<dbReference type="KEGG" id="pcre:NCTC12858_00638"/>